<feature type="compositionally biased region" description="Low complexity" evidence="1">
    <location>
        <begin position="50"/>
        <end position="59"/>
    </location>
</feature>
<comment type="caution">
    <text evidence="2">The sequence shown here is derived from an EMBL/GenBank/DDBJ whole genome shotgun (WGS) entry which is preliminary data.</text>
</comment>
<feature type="region of interest" description="Disordered" evidence="1">
    <location>
        <begin position="50"/>
        <end position="69"/>
    </location>
</feature>
<name>A0AAV7L3U2_PLEWA</name>
<protein>
    <submittedName>
        <fullName evidence="2">Uncharacterized protein</fullName>
    </submittedName>
</protein>
<gene>
    <name evidence="2" type="ORF">NDU88_002538</name>
</gene>
<evidence type="ECO:0000313" key="2">
    <source>
        <dbReference type="EMBL" id="KAJ1082370.1"/>
    </source>
</evidence>
<dbReference type="AlphaFoldDB" id="A0AAV7L3U2"/>
<evidence type="ECO:0000256" key="1">
    <source>
        <dbReference type="SAM" id="MobiDB-lite"/>
    </source>
</evidence>
<reference evidence="2" key="1">
    <citation type="journal article" date="2022" name="bioRxiv">
        <title>Sequencing and chromosome-scale assembly of the giantPleurodeles waltlgenome.</title>
        <authorList>
            <person name="Brown T."/>
            <person name="Elewa A."/>
            <person name="Iarovenko S."/>
            <person name="Subramanian E."/>
            <person name="Araus A.J."/>
            <person name="Petzold A."/>
            <person name="Susuki M."/>
            <person name="Suzuki K.-i.T."/>
            <person name="Hayashi T."/>
            <person name="Toyoda A."/>
            <person name="Oliveira C."/>
            <person name="Osipova E."/>
            <person name="Leigh N.D."/>
            <person name="Simon A."/>
            <person name="Yun M.H."/>
        </authorList>
    </citation>
    <scope>NUCLEOTIDE SEQUENCE</scope>
    <source>
        <strain evidence="2">20211129_DDA</strain>
        <tissue evidence="2">Liver</tissue>
    </source>
</reference>
<accession>A0AAV7L3U2</accession>
<organism evidence="2 3">
    <name type="scientific">Pleurodeles waltl</name>
    <name type="common">Iberian ribbed newt</name>
    <dbReference type="NCBI Taxonomy" id="8319"/>
    <lineage>
        <taxon>Eukaryota</taxon>
        <taxon>Metazoa</taxon>
        <taxon>Chordata</taxon>
        <taxon>Craniata</taxon>
        <taxon>Vertebrata</taxon>
        <taxon>Euteleostomi</taxon>
        <taxon>Amphibia</taxon>
        <taxon>Batrachia</taxon>
        <taxon>Caudata</taxon>
        <taxon>Salamandroidea</taxon>
        <taxon>Salamandridae</taxon>
        <taxon>Pleurodelinae</taxon>
        <taxon>Pleurodeles</taxon>
    </lineage>
</organism>
<evidence type="ECO:0000313" key="3">
    <source>
        <dbReference type="Proteomes" id="UP001066276"/>
    </source>
</evidence>
<proteinExistence type="predicted"/>
<dbReference type="EMBL" id="JANPWB010000016">
    <property type="protein sequence ID" value="KAJ1082370.1"/>
    <property type="molecule type" value="Genomic_DNA"/>
</dbReference>
<keyword evidence="3" id="KW-1185">Reference proteome</keyword>
<sequence length="69" mass="7173">MEIALSSGPTGNRHVFLFRPVTPSCVSAGAGIFSSSHWCLLRVGEMLQAAAPPSSSGSQRRGKGTMPLS</sequence>
<dbReference type="Proteomes" id="UP001066276">
    <property type="component" value="Chromosome 12"/>
</dbReference>